<dbReference type="GO" id="GO:0007165">
    <property type="term" value="P:signal transduction"/>
    <property type="evidence" value="ECO:0007669"/>
    <property type="project" value="TreeGrafter"/>
</dbReference>
<dbReference type="PANTHER" id="PTHR32060:SF30">
    <property type="entry name" value="CARBOXY-TERMINAL PROCESSING PROTEASE CTPA"/>
    <property type="match status" value="1"/>
</dbReference>
<dbReference type="AlphaFoldDB" id="A0A382MRC1"/>
<dbReference type="Pfam" id="PF13180">
    <property type="entry name" value="PDZ_2"/>
    <property type="match status" value="1"/>
</dbReference>
<evidence type="ECO:0000256" key="4">
    <source>
        <dbReference type="ARBA" id="ARBA00022825"/>
    </source>
</evidence>
<comment type="similarity">
    <text evidence="1">Belongs to the peptidase S41A family.</text>
</comment>
<dbReference type="InterPro" id="IPR029045">
    <property type="entry name" value="ClpP/crotonase-like_dom_sf"/>
</dbReference>
<dbReference type="InterPro" id="IPR055210">
    <property type="entry name" value="CtpA/B_N"/>
</dbReference>
<dbReference type="SUPFAM" id="SSF52096">
    <property type="entry name" value="ClpP/crotonase"/>
    <property type="match status" value="1"/>
</dbReference>
<evidence type="ECO:0000256" key="3">
    <source>
        <dbReference type="ARBA" id="ARBA00022801"/>
    </source>
</evidence>
<protein>
    <recommendedName>
        <fullName evidence="5">PDZ domain-containing protein</fullName>
    </recommendedName>
</protein>
<dbReference type="Gene3D" id="3.30.750.44">
    <property type="match status" value="1"/>
</dbReference>
<name>A0A382MRC1_9ZZZZ</name>
<dbReference type="CDD" id="cd06782">
    <property type="entry name" value="cpPDZ_CPP-like"/>
    <property type="match status" value="1"/>
</dbReference>
<dbReference type="InterPro" id="IPR001478">
    <property type="entry name" value="PDZ"/>
</dbReference>
<dbReference type="GO" id="GO:0004175">
    <property type="term" value="F:endopeptidase activity"/>
    <property type="evidence" value="ECO:0007669"/>
    <property type="project" value="TreeGrafter"/>
</dbReference>
<reference evidence="6" key="1">
    <citation type="submission" date="2018-05" db="EMBL/GenBank/DDBJ databases">
        <authorList>
            <person name="Lanie J.A."/>
            <person name="Ng W.-L."/>
            <person name="Kazmierczak K.M."/>
            <person name="Andrzejewski T.M."/>
            <person name="Davidsen T.M."/>
            <person name="Wayne K.J."/>
            <person name="Tettelin H."/>
            <person name="Glass J.I."/>
            <person name="Rusch D."/>
            <person name="Podicherti R."/>
            <person name="Tsui H.-C.T."/>
            <person name="Winkler M.E."/>
        </authorList>
    </citation>
    <scope>NUCLEOTIDE SEQUENCE</scope>
</reference>
<sequence length="151" mass="16827">MDKLYQKIDLFSEVLEKIQDEYIDEVDQAEVMDSAINGILQSLDPYSAYMNPQIFEEMQTETSGKFGGLGIEVSMEAGVVKVIAPIDDTPAARVGIKSGDYIVKINDEQVQGKTLMEAVHMMRGPVGSSIELTVRRKGLKKAKIFKIIREI</sequence>
<dbReference type="GO" id="GO:0006508">
    <property type="term" value="P:proteolysis"/>
    <property type="evidence" value="ECO:0007669"/>
    <property type="project" value="UniProtKB-KW"/>
</dbReference>
<feature type="non-terminal residue" evidence="6">
    <location>
        <position position="151"/>
    </location>
</feature>
<dbReference type="SUPFAM" id="SSF50156">
    <property type="entry name" value="PDZ domain-like"/>
    <property type="match status" value="1"/>
</dbReference>
<organism evidence="6">
    <name type="scientific">marine metagenome</name>
    <dbReference type="NCBI Taxonomy" id="408172"/>
    <lineage>
        <taxon>unclassified sequences</taxon>
        <taxon>metagenomes</taxon>
        <taxon>ecological metagenomes</taxon>
    </lineage>
</organism>
<evidence type="ECO:0000256" key="2">
    <source>
        <dbReference type="ARBA" id="ARBA00022670"/>
    </source>
</evidence>
<evidence type="ECO:0000256" key="1">
    <source>
        <dbReference type="ARBA" id="ARBA00009179"/>
    </source>
</evidence>
<dbReference type="GO" id="GO:0030288">
    <property type="term" value="C:outer membrane-bounded periplasmic space"/>
    <property type="evidence" value="ECO:0007669"/>
    <property type="project" value="TreeGrafter"/>
</dbReference>
<dbReference type="Pfam" id="PF22694">
    <property type="entry name" value="CtpB_N-like"/>
    <property type="match status" value="1"/>
</dbReference>
<proteinExistence type="inferred from homology"/>
<dbReference type="PROSITE" id="PS50106">
    <property type="entry name" value="PDZ"/>
    <property type="match status" value="1"/>
</dbReference>
<evidence type="ECO:0000259" key="5">
    <source>
        <dbReference type="PROSITE" id="PS50106"/>
    </source>
</evidence>
<dbReference type="InterPro" id="IPR036034">
    <property type="entry name" value="PDZ_sf"/>
</dbReference>
<accession>A0A382MRC1</accession>
<evidence type="ECO:0000313" key="6">
    <source>
        <dbReference type="EMBL" id="SVC50327.1"/>
    </source>
</evidence>
<dbReference type="SMART" id="SM00228">
    <property type="entry name" value="PDZ"/>
    <property type="match status" value="1"/>
</dbReference>
<gene>
    <name evidence="6" type="ORF">METZ01_LOCUS303181</name>
</gene>
<feature type="domain" description="PDZ" evidence="5">
    <location>
        <begin position="55"/>
        <end position="123"/>
    </location>
</feature>
<dbReference type="EMBL" id="UINC01094790">
    <property type="protein sequence ID" value="SVC50327.1"/>
    <property type="molecule type" value="Genomic_DNA"/>
</dbReference>
<dbReference type="Gene3D" id="2.30.42.10">
    <property type="match status" value="1"/>
</dbReference>
<dbReference type="PANTHER" id="PTHR32060">
    <property type="entry name" value="TAIL-SPECIFIC PROTEASE"/>
    <property type="match status" value="1"/>
</dbReference>
<keyword evidence="4" id="KW-0720">Serine protease</keyword>
<keyword evidence="3" id="KW-0378">Hydrolase</keyword>
<keyword evidence="2" id="KW-0645">Protease</keyword>
<dbReference type="GO" id="GO:0008236">
    <property type="term" value="F:serine-type peptidase activity"/>
    <property type="evidence" value="ECO:0007669"/>
    <property type="project" value="UniProtKB-KW"/>
</dbReference>
<dbReference type="FunFam" id="2.30.42.10:FF:000063">
    <property type="entry name" value="Peptidase, S41 family"/>
    <property type="match status" value="1"/>
</dbReference>